<dbReference type="Proteomes" id="UP000480246">
    <property type="component" value="Unassembled WGS sequence"/>
</dbReference>
<name>A0A7C8GRR8_9BACI</name>
<dbReference type="EMBL" id="WEID01000081">
    <property type="protein sequence ID" value="KAB8128608.1"/>
    <property type="molecule type" value="Genomic_DNA"/>
</dbReference>
<dbReference type="PANTHER" id="PTHR38451:SF1">
    <property type="entry name" value="TRNA (ADENINE(22)-N(1))-METHYLTRANSFERASE"/>
    <property type="match status" value="1"/>
</dbReference>
<dbReference type="PIRSF" id="PIRSF018637">
    <property type="entry name" value="TrmK"/>
    <property type="match status" value="1"/>
</dbReference>
<protein>
    <submittedName>
        <fullName evidence="1">tRNA (Adenine(22)-N(1))-methyltransferase TrmK</fullName>
    </submittedName>
</protein>
<keyword evidence="1" id="KW-0489">Methyltransferase</keyword>
<keyword evidence="2" id="KW-1185">Reference proteome</keyword>
<reference evidence="1 2" key="1">
    <citation type="submission" date="2019-10" db="EMBL/GenBank/DDBJ databases">
        <title>Gracilibacillus sp. nov. isolated from rice seeds.</title>
        <authorList>
            <person name="He S."/>
        </authorList>
    </citation>
    <scope>NUCLEOTIDE SEQUENCE [LARGE SCALE GENOMIC DNA]</scope>
    <source>
        <strain evidence="1 2">TD8</strain>
    </source>
</reference>
<evidence type="ECO:0000313" key="2">
    <source>
        <dbReference type="Proteomes" id="UP000480246"/>
    </source>
</evidence>
<proteinExistence type="predicted"/>
<dbReference type="AlphaFoldDB" id="A0A7C8GRR8"/>
<dbReference type="InterPro" id="IPR006901">
    <property type="entry name" value="TrmK"/>
</dbReference>
<evidence type="ECO:0000313" key="1">
    <source>
        <dbReference type="EMBL" id="KAB8128608.1"/>
    </source>
</evidence>
<dbReference type="OrthoDB" id="5881184at2"/>
<accession>A0A7C8GRR8</accession>
<dbReference type="SUPFAM" id="SSF53335">
    <property type="entry name" value="S-adenosyl-L-methionine-dependent methyltransferases"/>
    <property type="match status" value="1"/>
</dbReference>
<dbReference type="GO" id="GO:0032259">
    <property type="term" value="P:methylation"/>
    <property type="evidence" value="ECO:0007669"/>
    <property type="project" value="UniProtKB-KW"/>
</dbReference>
<dbReference type="GO" id="GO:0160105">
    <property type="term" value="F:tRNA (adenine(22)-N1)-methyltransferase activity"/>
    <property type="evidence" value="ECO:0007669"/>
    <property type="project" value="InterPro"/>
</dbReference>
<comment type="caution">
    <text evidence="1">The sequence shown here is derived from an EMBL/GenBank/DDBJ whole genome shotgun (WGS) entry which is preliminary data.</text>
</comment>
<dbReference type="InterPro" id="IPR029063">
    <property type="entry name" value="SAM-dependent_MTases_sf"/>
</dbReference>
<sequence>MLSKRLKSVAKYLEKPVFFADIGSDHAYLPCYICLKDPEARAIAGEVNEGPYQRAKMTVIENSLSDRVGVRKGNGLEVLHENDSVNQVTIAGMGGKLITKILEEGQDKLEDTRRLILQPNIDAHIVRQWLITHFYQITAEEILEEDGYIYEIVVADKVNNQPVMTRKELLFGPKLVQERNEVFMKKWHSEREKRLELLTSMKKAKQVPGEKIAQWENDIQLIEEVIHTNDNS</sequence>
<gene>
    <name evidence="1" type="ORF">F9U64_15880</name>
</gene>
<dbReference type="PANTHER" id="PTHR38451">
    <property type="entry name" value="TRNA (ADENINE(22)-N(1))-METHYLTRANSFERASE"/>
    <property type="match status" value="1"/>
</dbReference>
<dbReference type="Pfam" id="PF04816">
    <property type="entry name" value="TrmK"/>
    <property type="match status" value="1"/>
</dbReference>
<dbReference type="Gene3D" id="1.10.287.1890">
    <property type="match status" value="1"/>
</dbReference>
<keyword evidence="1" id="KW-0808">Transferase</keyword>
<dbReference type="Gene3D" id="3.40.50.150">
    <property type="entry name" value="Vaccinia Virus protein VP39"/>
    <property type="match status" value="1"/>
</dbReference>
<dbReference type="RefSeq" id="WP_153405799.1">
    <property type="nucleotide sequence ID" value="NZ_ML762438.1"/>
</dbReference>
<organism evidence="1 2">
    <name type="scientific">Gracilibacillus oryzae</name>
    <dbReference type="NCBI Taxonomy" id="1672701"/>
    <lineage>
        <taxon>Bacteria</taxon>
        <taxon>Bacillati</taxon>
        <taxon>Bacillota</taxon>
        <taxon>Bacilli</taxon>
        <taxon>Bacillales</taxon>
        <taxon>Bacillaceae</taxon>
        <taxon>Gracilibacillus</taxon>
    </lineage>
</organism>